<accession>A0A7W7YKA9</accession>
<keyword evidence="1" id="KW-0645">Protease</keyword>
<dbReference type="Proteomes" id="UP000534294">
    <property type="component" value="Unassembled WGS sequence"/>
</dbReference>
<dbReference type="SUPFAM" id="SSF50630">
    <property type="entry name" value="Acid proteases"/>
    <property type="match status" value="2"/>
</dbReference>
<dbReference type="GO" id="GO:0006508">
    <property type="term" value="P:proteolysis"/>
    <property type="evidence" value="ECO:0007669"/>
    <property type="project" value="UniProtKB-KW"/>
</dbReference>
<sequence>MRLLFALLLLPWLVGCSELADHRQVPAKTLAKMDAKALTKDQFLQQMSRENVRPSRPVTLPFRLVGGVPVMKAAINGQAFTPMMYDTGASRTIIQAGTAVSHGVSVLNAEAATVQLQGVVGREEGRIGLLNPLVIGDWTLNGYPCLVRTFENRVVHSAFPKSLLGFDLAHRHCTYLTLDYRTQHITFGFGSAFKPQAKTRKAQAPFTVKQGVPHIILKSGGKSWEAIVDSGSFNGIEISEEVAKRLGVQDQGETIRGMYLMGVGGTVSSHQANLRTVKLSDLTLIGDRFAQAEVDISPGPPRVGSFFLKDYCVTFDLKRKVLHLEW</sequence>
<dbReference type="PROSITE" id="PS51257">
    <property type="entry name" value="PROKAR_LIPOPROTEIN"/>
    <property type="match status" value="1"/>
</dbReference>
<dbReference type="Gene3D" id="2.40.70.10">
    <property type="entry name" value="Acid Proteases"/>
    <property type="match status" value="2"/>
</dbReference>
<dbReference type="GO" id="GO:0008233">
    <property type="term" value="F:peptidase activity"/>
    <property type="evidence" value="ECO:0007669"/>
    <property type="project" value="UniProtKB-KW"/>
</dbReference>
<comment type="caution">
    <text evidence="1">The sequence shown here is derived from an EMBL/GenBank/DDBJ whole genome shotgun (WGS) entry which is preliminary data.</text>
</comment>
<keyword evidence="2" id="KW-1185">Reference proteome</keyword>
<proteinExistence type="predicted"/>
<reference evidence="1 2" key="1">
    <citation type="submission" date="2020-08" db="EMBL/GenBank/DDBJ databases">
        <title>Genomic Encyclopedia of Type Strains, Phase IV (KMG-IV): sequencing the most valuable type-strain genomes for metagenomic binning, comparative biology and taxonomic classification.</title>
        <authorList>
            <person name="Goeker M."/>
        </authorList>
    </citation>
    <scope>NUCLEOTIDE SEQUENCE [LARGE SCALE GENOMIC DNA]</scope>
    <source>
        <strain evidence="1 2">DSM 12251</strain>
    </source>
</reference>
<dbReference type="RefSeq" id="WP_184207724.1">
    <property type="nucleotide sequence ID" value="NZ_JACHIF010000003.1"/>
</dbReference>
<dbReference type="AlphaFoldDB" id="A0A7W7YKA9"/>
<protein>
    <submittedName>
        <fullName evidence="1">Putative aspartyl protease</fullName>
    </submittedName>
</protein>
<keyword evidence="1" id="KW-0378">Hydrolase</keyword>
<name>A0A7W7YKA9_9BACT</name>
<evidence type="ECO:0000313" key="1">
    <source>
        <dbReference type="EMBL" id="MBB5037642.1"/>
    </source>
</evidence>
<dbReference type="Pfam" id="PF13650">
    <property type="entry name" value="Asp_protease_2"/>
    <property type="match status" value="2"/>
</dbReference>
<organism evidence="1 2">
    <name type="scientific">Prosthecobacter dejongeii</name>
    <dbReference type="NCBI Taxonomy" id="48465"/>
    <lineage>
        <taxon>Bacteria</taxon>
        <taxon>Pseudomonadati</taxon>
        <taxon>Verrucomicrobiota</taxon>
        <taxon>Verrucomicrobiia</taxon>
        <taxon>Verrucomicrobiales</taxon>
        <taxon>Verrucomicrobiaceae</taxon>
        <taxon>Prosthecobacter</taxon>
    </lineage>
</organism>
<evidence type="ECO:0000313" key="2">
    <source>
        <dbReference type="Proteomes" id="UP000534294"/>
    </source>
</evidence>
<dbReference type="EMBL" id="JACHIF010000003">
    <property type="protein sequence ID" value="MBB5037642.1"/>
    <property type="molecule type" value="Genomic_DNA"/>
</dbReference>
<dbReference type="InterPro" id="IPR021109">
    <property type="entry name" value="Peptidase_aspartic_dom_sf"/>
</dbReference>
<gene>
    <name evidence="1" type="ORF">HNQ64_001891</name>
</gene>